<keyword evidence="2" id="KW-1185">Reference proteome</keyword>
<organism evidence="1 2">
    <name type="scientific">Zopfia rhizophila CBS 207.26</name>
    <dbReference type="NCBI Taxonomy" id="1314779"/>
    <lineage>
        <taxon>Eukaryota</taxon>
        <taxon>Fungi</taxon>
        <taxon>Dikarya</taxon>
        <taxon>Ascomycota</taxon>
        <taxon>Pezizomycotina</taxon>
        <taxon>Dothideomycetes</taxon>
        <taxon>Dothideomycetes incertae sedis</taxon>
        <taxon>Zopfiaceae</taxon>
        <taxon>Zopfia</taxon>
    </lineage>
</organism>
<protein>
    <submittedName>
        <fullName evidence="1">Uncharacterized protein</fullName>
    </submittedName>
</protein>
<gene>
    <name evidence="1" type="ORF">K469DRAFT_368203</name>
</gene>
<evidence type="ECO:0000313" key="1">
    <source>
        <dbReference type="EMBL" id="KAF2191294.1"/>
    </source>
</evidence>
<sequence length="158" mass="18116">MSHQSADECDKGDPTQAQLKVAWLELGEGYILRTGPKDRYFDVCARCWQPCLRRHQSNDLWGLYEVWHAVGRPGEEFQPQSELGAWALWKYNKCITTNTCSARITFSRLINASLKSGSIIMRVKLWSGTWKEYTAKDFEHRDVDDCLPLPGWGHPLAA</sequence>
<dbReference type="EMBL" id="ML994617">
    <property type="protein sequence ID" value="KAF2191294.1"/>
    <property type="molecule type" value="Genomic_DNA"/>
</dbReference>
<evidence type="ECO:0000313" key="2">
    <source>
        <dbReference type="Proteomes" id="UP000800200"/>
    </source>
</evidence>
<accession>A0A6A6EHX5</accession>
<dbReference type="AlphaFoldDB" id="A0A6A6EHX5"/>
<dbReference type="Proteomes" id="UP000800200">
    <property type="component" value="Unassembled WGS sequence"/>
</dbReference>
<proteinExistence type="predicted"/>
<reference evidence="1" key="1">
    <citation type="journal article" date="2020" name="Stud. Mycol.">
        <title>101 Dothideomycetes genomes: a test case for predicting lifestyles and emergence of pathogens.</title>
        <authorList>
            <person name="Haridas S."/>
            <person name="Albert R."/>
            <person name="Binder M."/>
            <person name="Bloem J."/>
            <person name="Labutti K."/>
            <person name="Salamov A."/>
            <person name="Andreopoulos B."/>
            <person name="Baker S."/>
            <person name="Barry K."/>
            <person name="Bills G."/>
            <person name="Bluhm B."/>
            <person name="Cannon C."/>
            <person name="Castanera R."/>
            <person name="Culley D."/>
            <person name="Daum C."/>
            <person name="Ezra D."/>
            <person name="Gonzalez J."/>
            <person name="Henrissat B."/>
            <person name="Kuo A."/>
            <person name="Liang C."/>
            <person name="Lipzen A."/>
            <person name="Lutzoni F."/>
            <person name="Magnuson J."/>
            <person name="Mondo S."/>
            <person name="Nolan M."/>
            <person name="Ohm R."/>
            <person name="Pangilinan J."/>
            <person name="Park H.-J."/>
            <person name="Ramirez L."/>
            <person name="Alfaro M."/>
            <person name="Sun H."/>
            <person name="Tritt A."/>
            <person name="Yoshinaga Y."/>
            <person name="Zwiers L.-H."/>
            <person name="Turgeon B."/>
            <person name="Goodwin S."/>
            <person name="Spatafora J."/>
            <person name="Crous P."/>
            <person name="Grigoriev I."/>
        </authorList>
    </citation>
    <scope>NUCLEOTIDE SEQUENCE</scope>
    <source>
        <strain evidence="1">CBS 207.26</strain>
    </source>
</reference>
<name>A0A6A6EHX5_9PEZI</name>